<feature type="binding site" evidence="9">
    <location>
        <position position="416"/>
    </location>
    <ligand>
        <name>[4Fe-4S] cluster</name>
        <dbReference type="ChEBI" id="CHEBI:49883"/>
        <label>2</label>
    </ligand>
</feature>
<evidence type="ECO:0000256" key="9">
    <source>
        <dbReference type="HAMAP-Rule" id="MF_00461"/>
    </source>
</evidence>
<dbReference type="GO" id="GO:0005886">
    <property type="term" value="C:plasma membrane"/>
    <property type="evidence" value="ECO:0007669"/>
    <property type="project" value="UniProtKB-SubCell"/>
</dbReference>
<keyword evidence="10" id="KW-0175">Coiled coil</keyword>
<feature type="binding site" evidence="9">
    <location>
        <position position="422"/>
    </location>
    <ligand>
        <name>[4Fe-4S] cluster</name>
        <dbReference type="ChEBI" id="CHEBI:49883"/>
        <label>2</label>
    </ligand>
</feature>
<dbReference type="InterPro" id="IPR017896">
    <property type="entry name" value="4Fe4S_Fe-S-bd"/>
</dbReference>
<feature type="binding site" evidence="9">
    <location>
        <position position="426"/>
    </location>
    <ligand>
        <name>[4Fe-4S] cluster</name>
        <dbReference type="ChEBI" id="CHEBI:49883"/>
        <label>1</label>
    </ligand>
</feature>
<keyword evidence="9" id="KW-0472">Membrane</keyword>
<dbReference type="EC" id="7.-.-.-" evidence="9"/>
<dbReference type="GO" id="GO:0051539">
    <property type="term" value="F:4 iron, 4 sulfur cluster binding"/>
    <property type="evidence" value="ECO:0007669"/>
    <property type="project" value="UniProtKB-KW"/>
</dbReference>
<evidence type="ECO:0000256" key="3">
    <source>
        <dbReference type="ARBA" id="ARBA00022723"/>
    </source>
</evidence>
<keyword evidence="3 9" id="KW-0479">Metal-binding</keyword>
<feature type="binding site" evidence="9">
    <location>
        <position position="383"/>
    </location>
    <ligand>
        <name>[4Fe-4S] cluster</name>
        <dbReference type="ChEBI" id="CHEBI:49883"/>
        <label>1</label>
    </ligand>
</feature>
<evidence type="ECO:0000259" key="11">
    <source>
        <dbReference type="PROSITE" id="PS51379"/>
    </source>
</evidence>
<reference evidence="13" key="1">
    <citation type="submission" date="2015-03" db="EMBL/GenBank/DDBJ databases">
        <authorList>
            <consortium name="Pathogen Informatics"/>
        </authorList>
    </citation>
    <scope>NUCLEOTIDE SEQUENCE [LARGE SCALE GENOMIC DNA]</scope>
    <source>
        <strain evidence="13">R148</strain>
    </source>
</reference>
<evidence type="ECO:0000256" key="10">
    <source>
        <dbReference type="SAM" id="Coils"/>
    </source>
</evidence>
<dbReference type="GO" id="GO:0009055">
    <property type="term" value="F:electron transfer activity"/>
    <property type="evidence" value="ECO:0007669"/>
    <property type="project" value="InterPro"/>
</dbReference>
<feature type="binding site" evidence="9">
    <location>
        <position position="377"/>
    </location>
    <ligand>
        <name>[4Fe-4S] cluster</name>
        <dbReference type="ChEBI" id="CHEBI:49883"/>
        <label>1</label>
    </ligand>
</feature>
<dbReference type="GO" id="GO:0046872">
    <property type="term" value="F:metal ion binding"/>
    <property type="evidence" value="ECO:0007669"/>
    <property type="project" value="UniProtKB-KW"/>
</dbReference>
<protein>
    <recommendedName>
        <fullName evidence="9">Ion-translocating oxidoreductase complex subunit C</fullName>
        <ecNumber evidence="9">7.-.-.-</ecNumber>
    </recommendedName>
    <alternativeName>
        <fullName evidence="9">Rnf electron transport complex subunit C</fullName>
    </alternativeName>
</protein>
<dbReference type="Pfam" id="PF12838">
    <property type="entry name" value="Fer4_7"/>
    <property type="match status" value="1"/>
</dbReference>
<evidence type="ECO:0000256" key="4">
    <source>
        <dbReference type="ARBA" id="ARBA00022737"/>
    </source>
</evidence>
<dbReference type="HAMAP" id="MF_00461">
    <property type="entry name" value="RsxC_RnfC"/>
    <property type="match status" value="1"/>
</dbReference>
<organism evidence="12 13">
    <name type="scientific">Yersinia intermedia</name>
    <dbReference type="NCBI Taxonomy" id="631"/>
    <lineage>
        <taxon>Bacteria</taxon>
        <taxon>Pseudomonadati</taxon>
        <taxon>Pseudomonadota</taxon>
        <taxon>Gammaproteobacteria</taxon>
        <taxon>Enterobacterales</taxon>
        <taxon>Yersiniaceae</taxon>
        <taxon>Yersinia</taxon>
    </lineage>
</organism>
<comment type="subunit">
    <text evidence="9">The complex is composed of six subunits: RnfA, RnfB, RnfC, RnfD, RnfE and RnfG.</text>
</comment>
<dbReference type="InterPro" id="IPR019554">
    <property type="entry name" value="Soluble_ligand-bd"/>
</dbReference>
<dbReference type="PROSITE" id="PS51379">
    <property type="entry name" value="4FE4S_FER_2"/>
    <property type="match status" value="2"/>
</dbReference>
<evidence type="ECO:0000256" key="2">
    <source>
        <dbReference type="ARBA" id="ARBA00022485"/>
    </source>
</evidence>
<keyword evidence="7 9" id="KW-0408">Iron</keyword>
<dbReference type="SUPFAM" id="SSF142019">
    <property type="entry name" value="Nqo1 FMN-binding domain-like"/>
    <property type="match status" value="1"/>
</dbReference>
<dbReference type="InterPro" id="IPR011538">
    <property type="entry name" value="Nuo51_FMN-bd"/>
</dbReference>
<dbReference type="InterPro" id="IPR037225">
    <property type="entry name" value="Nuo51_FMN-bd_sf"/>
</dbReference>
<dbReference type="Proteomes" id="UP000043316">
    <property type="component" value="Unassembled WGS sequence"/>
</dbReference>
<proteinExistence type="inferred from homology"/>
<keyword evidence="5 9" id="KW-1278">Translocase</keyword>
<keyword evidence="8 9" id="KW-0411">Iron-sulfur</keyword>
<keyword evidence="1 9" id="KW-0813">Transport</keyword>
<feature type="binding site" evidence="9">
    <location>
        <position position="419"/>
    </location>
    <ligand>
        <name>[4Fe-4S] cluster</name>
        <dbReference type="ChEBI" id="CHEBI:49883"/>
        <label>2</label>
    </ligand>
</feature>
<dbReference type="InterPro" id="IPR017900">
    <property type="entry name" value="4Fe4S_Fe_S_CS"/>
</dbReference>
<dbReference type="SUPFAM" id="SSF46548">
    <property type="entry name" value="alpha-helical ferredoxin"/>
    <property type="match status" value="1"/>
</dbReference>
<dbReference type="Pfam" id="PF13375">
    <property type="entry name" value="RnfC_N"/>
    <property type="match status" value="1"/>
</dbReference>
<dbReference type="RefSeq" id="WP_053008909.1">
    <property type="nucleotide sequence ID" value="NZ_CWJI01000001.1"/>
</dbReference>
<comment type="cofactor">
    <cofactor evidence="9">
        <name>[4Fe-4S] cluster</name>
        <dbReference type="ChEBI" id="CHEBI:49883"/>
    </cofactor>
    <text evidence="9">Binds 2 [4Fe-4S] clusters per subunit.</text>
</comment>
<accession>A0A0H5LRW7</accession>
<dbReference type="Gene3D" id="3.30.70.20">
    <property type="match status" value="1"/>
</dbReference>
<comment type="subcellular location">
    <subcellularLocation>
        <location evidence="9">Cell inner membrane</location>
        <topology evidence="9">Peripheral membrane protein</topology>
    </subcellularLocation>
</comment>
<dbReference type="InterPro" id="IPR026902">
    <property type="entry name" value="RnfC_N"/>
</dbReference>
<evidence type="ECO:0000256" key="5">
    <source>
        <dbReference type="ARBA" id="ARBA00022967"/>
    </source>
</evidence>
<dbReference type="Pfam" id="PF01512">
    <property type="entry name" value="Complex1_51K"/>
    <property type="match status" value="1"/>
</dbReference>
<evidence type="ECO:0000313" key="12">
    <source>
        <dbReference type="EMBL" id="CRY53820.1"/>
    </source>
</evidence>
<keyword evidence="2 9" id="KW-0004">4Fe-4S</keyword>
<dbReference type="InterPro" id="IPR010208">
    <property type="entry name" value="Ion_transpt_RnfC/RsxC"/>
</dbReference>
<dbReference type="Gene3D" id="3.40.50.11540">
    <property type="entry name" value="NADH-ubiquinone oxidoreductase 51kDa subunit"/>
    <property type="match status" value="1"/>
</dbReference>
<name>A0A0H5LRW7_YERIN</name>
<evidence type="ECO:0000313" key="13">
    <source>
        <dbReference type="Proteomes" id="UP000043316"/>
    </source>
</evidence>
<evidence type="ECO:0000256" key="7">
    <source>
        <dbReference type="ARBA" id="ARBA00023004"/>
    </source>
</evidence>
<feature type="domain" description="4Fe-4S ferredoxin-type" evidence="11">
    <location>
        <begin position="366"/>
        <end position="397"/>
    </location>
</feature>
<evidence type="ECO:0000256" key="1">
    <source>
        <dbReference type="ARBA" id="ARBA00022448"/>
    </source>
</evidence>
<comment type="function">
    <text evidence="9">Part of a membrane-bound complex that couples electron transfer with translocation of ions across the membrane.</text>
</comment>
<evidence type="ECO:0000256" key="6">
    <source>
        <dbReference type="ARBA" id="ARBA00022982"/>
    </source>
</evidence>
<comment type="similarity">
    <text evidence="9">Belongs to the 4Fe4S bacterial-type ferredoxin family. RnfC subfamily.</text>
</comment>
<dbReference type="PROSITE" id="PS00198">
    <property type="entry name" value="4FE4S_FER_1"/>
    <property type="match status" value="2"/>
</dbReference>
<sequence length="619" mass="66997">MFKLFTARQRDNIWDFDGGIHPPEMKLQSSTVPMRIAPLPEQMIIPLQQHLGPEGELCVSAGQHVLKGQPLTVGRGRTVPVHAPTSGTITAIAPHITAHPSGLAELCVHLTPDGEDNWRKQQPWVDYLQRDKVTLLDRIHQAGIAGLGGAGFPTASKLQSGLNSVTTLIINAAECEPYITADDKLMQDHADEVIAGTKILMHLLQPQQVLIGIEDNKPEAIKALQQALLDHDDIQLRVVPTKYPSGGAKQLTKILTGKEVPFGQHSSSIGVLMQNVGTVVAIKRAIIDDEPLIERVVTLTGDALSKPGNFWARIGTPVLHLLKLAGFQPQSQPMVIMGGPLMGFTLPSLDVPIVKISNCILAPAEAEMGLSEPEQSCIRCGLCVDACPAGLLPQQLYWFSRGEEHEKARNHNLFDCIECGACAYVCPSNIPLVQYYRQEKAEIRALDQESARAAEAKARFEAKQARLAREKLARELRHKQAAVKLTDADQQTVEAAVSRLARQTNDTDAVIKVTAGQIPDNSEVIAAREARKAQARARQAEKQNAVVVEAPTEAVDPRQAAVAAAIARVKAEKAAQAEAAPVVEHQQAEELQEDPRKAAVAAAIARVKAKKAAQAVNPD</sequence>
<feature type="binding site" evidence="9">
    <location>
        <position position="387"/>
    </location>
    <ligand>
        <name>[4Fe-4S] cluster</name>
        <dbReference type="ChEBI" id="CHEBI:49883"/>
        <label>2</label>
    </ligand>
</feature>
<feature type="domain" description="4Fe-4S ferredoxin-type" evidence="11">
    <location>
        <begin position="407"/>
        <end position="436"/>
    </location>
</feature>
<feature type="binding site" evidence="9">
    <location>
        <position position="380"/>
    </location>
    <ligand>
        <name>[4Fe-4S] cluster</name>
        <dbReference type="ChEBI" id="CHEBI:49883"/>
        <label>1</label>
    </ligand>
</feature>
<keyword evidence="6 9" id="KW-0249">Electron transport</keyword>
<feature type="coiled-coil region" evidence="10">
    <location>
        <begin position="523"/>
        <end position="550"/>
    </location>
</feature>
<dbReference type="GO" id="GO:0022900">
    <property type="term" value="P:electron transport chain"/>
    <property type="evidence" value="ECO:0007669"/>
    <property type="project" value="UniProtKB-UniRule"/>
</dbReference>
<dbReference type="AlphaFoldDB" id="A0A0H5LRW7"/>
<keyword evidence="9" id="KW-0997">Cell inner membrane</keyword>
<keyword evidence="9" id="KW-1003">Cell membrane</keyword>
<evidence type="ECO:0000256" key="8">
    <source>
        <dbReference type="ARBA" id="ARBA00023014"/>
    </source>
</evidence>
<dbReference type="PANTHER" id="PTHR43034:SF2">
    <property type="entry name" value="ION-TRANSLOCATING OXIDOREDUCTASE COMPLEX SUBUNIT C"/>
    <property type="match status" value="1"/>
</dbReference>
<feature type="coiled-coil region" evidence="10">
    <location>
        <begin position="436"/>
        <end position="482"/>
    </location>
</feature>
<dbReference type="NCBIfam" id="TIGR01945">
    <property type="entry name" value="rnfC"/>
    <property type="match status" value="1"/>
</dbReference>
<keyword evidence="4 9" id="KW-0677">Repeat</keyword>
<dbReference type="Pfam" id="PF10531">
    <property type="entry name" value="SLBB"/>
    <property type="match status" value="1"/>
</dbReference>
<dbReference type="PANTHER" id="PTHR43034">
    <property type="entry name" value="ION-TRANSLOCATING OXIDOREDUCTASE COMPLEX SUBUNIT C"/>
    <property type="match status" value="1"/>
</dbReference>
<dbReference type="EMBL" id="CWJI01000001">
    <property type="protein sequence ID" value="CRY53820.1"/>
    <property type="molecule type" value="Genomic_DNA"/>
</dbReference>
<dbReference type="NCBIfam" id="NF003454">
    <property type="entry name" value="PRK05035.1"/>
    <property type="match status" value="1"/>
</dbReference>
<gene>
    <name evidence="12" type="primary">rnfC_2</name>
    <name evidence="9" type="synonym">rnfC</name>
    <name evidence="12" type="ORF">ERS008476_00724</name>
</gene>